<dbReference type="PANTHER" id="PTHR33318:SF16">
    <property type="entry name" value="FK506-BINDING NUCLEAR-LIKE PROTEIN"/>
    <property type="match status" value="1"/>
</dbReference>
<dbReference type="Proteomes" id="UP000188354">
    <property type="component" value="Chromosome LG11"/>
</dbReference>
<dbReference type="PANTHER" id="PTHR33318">
    <property type="entry name" value="ASPARTYL/GLUTAMYL-TRNA(ASN/GLN) AMIDOTRANSFERASE SUBUNIT"/>
    <property type="match status" value="1"/>
</dbReference>
<dbReference type="Gramene" id="OIW01775">
    <property type="protein sequence ID" value="OIW01775"/>
    <property type="gene ID" value="TanjilG_03913"/>
</dbReference>
<feature type="compositionally biased region" description="Acidic residues" evidence="1">
    <location>
        <begin position="142"/>
        <end position="167"/>
    </location>
</feature>
<dbReference type="AlphaFoldDB" id="A0A4P1R4Z8"/>
<dbReference type="STRING" id="3871.A0A4P1R4Z8"/>
<dbReference type="InterPro" id="IPR039300">
    <property type="entry name" value="JASON"/>
</dbReference>
<dbReference type="GO" id="GO:0007142">
    <property type="term" value="P:male meiosis II"/>
    <property type="evidence" value="ECO:0007669"/>
    <property type="project" value="InterPro"/>
</dbReference>
<evidence type="ECO:0000313" key="3">
    <source>
        <dbReference type="Proteomes" id="UP000188354"/>
    </source>
</evidence>
<accession>A0A4P1R4Z8</accession>
<feature type="compositionally biased region" description="Acidic residues" evidence="1">
    <location>
        <begin position="90"/>
        <end position="107"/>
    </location>
</feature>
<name>A0A4P1R4Z8_LUPAN</name>
<feature type="region of interest" description="Disordered" evidence="1">
    <location>
        <begin position="142"/>
        <end position="182"/>
    </location>
</feature>
<feature type="compositionally biased region" description="Basic and acidic residues" evidence="1">
    <location>
        <begin position="168"/>
        <end position="182"/>
    </location>
</feature>
<feature type="region of interest" description="Disordered" evidence="1">
    <location>
        <begin position="90"/>
        <end position="110"/>
    </location>
</feature>
<reference evidence="2 3" key="1">
    <citation type="journal article" date="2017" name="Plant Biotechnol. J.">
        <title>A comprehensive draft genome sequence for lupin (Lupinus angustifolius), an emerging health food: insights into plant-microbe interactions and legume evolution.</title>
        <authorList>
            <person name="Hane J.K."/>
            <person name="Ming Y."/>
            <person name="Kamphuis L.G."/>
            <person name="Nelson M.N."/>
            <person name="Garg G."/>
            <person name="Atkins C.A."/>
            <person name="Bayer P.E."/>
            <person name="Bravo A."/>
            <person name="Bringans S."/>
            <person name="Cannon S."/>
            <person name="Edwards D."/>
            <person name="Foley R."/>
            <person name="Gao L.L."/>
            <person name="Harrison M.J."/>
            <person name="Huang W."/>
            <person name="Hurgobin B."/>
            <person name="Li S."/>
            <person name="Liu C.W."/>
            <person name="McGrath A."/>
            <person name="Morahan G."/>
            <person name="Murray J."/>
            <person name="Weller J."/>
            <person name="Jian J."/>
            <person name="Singh K.B."/>
        </authorList>
    </citation>
    <scope>NUCLEOTIDE SEQUENCE [LARGE SCALE GENOMIC DNA]</scope>
    <source>
        <strain evidence="3">cv. Tanjil</strain>
        <tissue evidence="2">Whole plant</tissue>
    </source>
</reference>
<proteinExistence type="predicted"/>
<keyword evidence="3" id="KW-1185">Reference proteome</keyword>
<sequence length="289" mass="33046">MGCFLACFGLPNKRKRRKTLYNVIGGHQKYGKYQVLAITEKSIAPYSDFRDKDGCKEKNSVKIKKKKKKVTFNLNVQIFEPSPTTYQALDNEEEENENNNAEPEGEGSEALTMRYPSNYRYYNCMDGYDEVDEIVCDEYEIEDYDNDNDDDDDEYDSDDGGSSDESLESDKAEVGDSNIEPKKLSQLKDQNDYELKYKYSGRDRSINKHSVLIPVENLTQWKEIKAKVASSKNIRKENVQPSFSFSPCSLESNVLQSKSLLKEIAVDASLSNWLVSPNYDVSKATIHCQ</sequence>
<evidence type="ECO:0000256" key="1">
    <source>
        <dbReference type="SAM" id="MobiDB-lite"/>
    </source>
</evidence>
<dbReference type="EMBL" id="CM007371">
    <property type="protein sequence ID" value="OIW01775.1"/>
    <property type="molecule type" value="Genomic_DNA"/>
</dbReference>
<gene>
    <name evidence="2" type="ORF">TanjilG_03913</name>
</gene>
<evidence type="ECO:0000313" key="2">
    <source>
        <dbReference type="EMBL" id="OIW01775.1"/>
    </source>
</evidence>
<organism evidence="2 3">
    <name type="scientific">Lupinus angustifolius</name>
    <name type="common">Narrow-leaved blue lupine</name>
    <dbReference type="NCBI Taxonomy" id="3871"/>
    <lineage>
        <taxon>Eukaryota</taxon>
        <taxon>Viridiplantae</taxon>
        <taxon>Streptophyta</taxon>
        <taxon>Embryophyta</taxon>
        <taxon>Tracheophyta</taxon>
        <taxon>Spermatophyta</taxon>
        <taxon>Magnoliopsida</taxon>
        <taxon>eudicotyledons</taxon>
        <taxon>Gunneridae</taxon>
        <taxon>Pentapetalae</taxon>
        <taxon>rosids</taxon>
        <taxon>fabids</taxon>
        <taxon>Fabales</taxon>
        <taxon>Fabaceae</taxon>
        <taxon>Papilionoideae</taxon>
        <taxon>50 kb inversion clade</taxon>
        <taxon>genistoids sensu lato</taxon>
        <taxon>core genistoids</taxon>
        <taxon>Genisteae</taxon>
        <taxon>Lupinus</taxon>
    </lineage>
</organism>
<protein>
    <submittedName>
        <fullName evidence="2">Uncharacterized protein</fullName>
    </submittedName>
</protein>
<dbReference type="KEGG" id="lang:109359081"/>
<dbReference type="OrthoDB" id="1695907at2759"/>